<keyword evidence="9" id="KW-0175">Coiled coil</keyword>
<proteinExistence type="inferred from homology"/>
<dbReference type="InterPro" id="IPR009038">
    <property type="entry name" value="GOLD_dom"/>
</dbReference>
<dbReference type="Proteomes" id="UP000261420">
    <property type="component" value="Unplaced"/>
</dbReference>
<feature type="domain" description="GOLD" evidence="10">
    <location>
        <begin position="70"/>
        <end position="191"/>
    </location>
</feature>
<evidence type="ECO:0000256" key="4">
    <source>
        <dbReference type="ARBA" id="ARBA00022729"/>
    </source>
</evidence>
<evidence type="ECO:0000256" key="1">
    <source>
        <dbReference type="ARBA" id="ARBA00004115"/>
    </source>
</evidence>
<dbReference type="GeneTree" id="ENSGT00940000159747"/>
<evidence type="ECO:0000313" key="12">
    <source>
        <dbReference type="Proteomes" id="UP000261420"/>
    </source>
</evidence>
<accession>A0A3B4U1B6</accession>
<reference evidence="11" key="2">
    <citation type="submission" date="2025-09" db="UniProtKB">
        <authorList>
            <consortium name="Ensembl"/>
        </authorList>
    </citation>
    <scope>IDENTIFICATION</scope>
</reference>
<name>A0A3B4U1B6_SERDU</name>
<comment type="subcellular location">
    <subcellularLocation>
        <location evidence="1">Endoplasmic reticulum membrane</location>
        <topology evidence="1">Single-pass type I membrane protein</topology>
    </subcellularLocation>
    <subcellularLocation>
        <location evidence="8">Membrane</location>
        <topology evidence="8">Single-pass type I membrane protein</topology>
    </subcellularLocation>
</comment>
<dbReference type="Pfam" id="PF01105">
    <property type="entry name" value="EMP24_GP25L"/>
    <property type="match status" value="1"/>
</dbReference>
<dbReference type="PROSITE" id="PS50866">
    <property type="entry name" value="GOLD"/>
    <property type="match status" value="1"/>
</dbReference>
<dbReference type="InterPro" id="IPR015720">
    <property type="entry name" value="Emp24-like"/>
</dbReference>
<dbReference type="Ensembl" id="ENSSDUT00000012586.1">
    <property type="protein sequence ID" value="ENSSDUP00000012364.1"/>
    <property type="gene ID" value="ENSSDUG00000009010.1"/>
</dbReference>
<dbReference type="GO" id="GO:0005789">
    <property type="term" value="C:endoplasmic reticulum membrane"/>
    <property type="evidence" value="ECO:0007669"/>
    <property type="project" value="UniProtKB-SubCell"/>
</dbReference>
<feature type="coiled-coil region" evidence="9">
    <location>
        <begin position="177"/>
        <end position="204"/>
    </location>
</feature>
<dbReference type="SMART" id="SM01190">
    <property type="entry name" value="EMP24_GP25L"/>
    <property type="match status" value="1"/>
</dbReference>
<keyword evidence="7" id="KW-0472">Membrane</keyword>
<dbReference type="OMA" id="WRTGIHT"/>
<keyword evidence="6" id="KW-1133">Transmembrane helix</keyword>
<protein>
    <submittedName>
        <fullName evidence="11">Transmembrane p24 trafficking protein 9</fullName>
    </submittedName>
</protein>
<evidence type="ECO:0000256" key="2">
    <source>
        <dbReference type="ARBA" id="ARBA00007104"/>
    </source>
</evidence>
<evidence type="ECO:0000313" key="11">
    <source>
        <dbReference type="Ensembl" id="ENSSDUP00000012364.1"/>
    </source>
</evidence>
<keyword evidence="3 8" id="KW-0812">Transmembrane</keyword>
<evidence type="ECO:0000256" key="7">
    <source>
        <dbReference type="ARBA" id="ARBA00023136"/>
    </source>
</evidence>
<evidence type="ECO:0000256" key="5">
    <source>
        <dbReference type="ARBA" id="ARBA00022824"/>
    </source>
</evidence>
<dbReference type="AlphaFoldDB" id="A0A3B4U1B6"/>
<keyword evidence="12" id="KW-1185">Reference proteome</keyword>
<sequence>PVASTLVDFISPTTSERRPDSAVGDQVNPSCTSGYEGGETLFIHVQGLVRGAAHSASDGPGETGLGDAEVKCFREEIPDETLLLGNYRTQAYDQQRAESLPAPRDLRILVVAKDPDDKLVLSRTLGSEGRFKFTSHKPGGHQICLQPISSTLPLSAGGVLTVHLDIKVGEGTNNYTKIAAEDKLTELQLRIRQLTEQVQQIQKEQNYQRFREKYFHDVSHSTNMWIFWWPVVRSLYVVAIITWHTKSW</sequence>
<organism evidence="11 12">
    <name type="scientific">Seriola dumerili</name>
    <name type="common">Greater amberjack</name>
    <name type="synonym">Caranx dumerili</name>
    <dbReference type="NCBI Taxonomy" id="41447"/>
    <lineage>
        <taxon>Eukaryota</taxon>
        <taxon>Metazoa</taxon>
        <taxon>Chordata</taxon>
        <taxon>Craniata</taxon>
        <taxon>Vertebrata</taxon>
        <taxon>Euteleostomi</taxon>
        <taxon>Actinopterygii</taxon>
        <taxon>Neopterygii</taxon>
        <taxon>Teleostei</taxon>
        <taxon>Neoteleostei</taxon>
        <taxon>Acanthomorphata</taxon>
        <taxon>Carangaria</taxon>
        <taxon>Carangiformes</taxon>
        <taxon>Carangidae</taxon>
        <taxon>Seriola</taxon>
    </lineage>
</organism>
<comment type="similarity">
    <text evidence="2 8">Belongs to the EMP24/GP25L family.</text>
</comment>
<evidence type="ECO:0000256" key="8">
    <source>
        <dbReference type="RuleBase" id="RU003827"/>
    </source>
</evidence>
<evidence type="ECO:0000256" key="3">
    <source>
        <dbReference type="ARBA" id="ARBA00022692"/>
    </source>
</evidence>
<evidence type="ECO:0000256" key="6">
    <source>
        <dbReference type="ARBA" id="ARBA00022989"/>
    </source>
</evidence>
<dbReference type="STRING" id="41447.ENSSDUP00000012364"/>
<dbReference type="PANTHER" id="PTHR22811">
    <property type="entry name" value="TRANSMEMBRANE EMP24 DOMAIN-CONTAINING PROTEIN"/>
    <property type="match status" value="1"/>
</dbReference>
<reference evidence="11" key="1">
    <citation type="submission" date="2025-08" db="UniProtKB">
        <authorList>
            <consortium name="Ensembl"/>
        </authorList>
    </citation>
    <scope>IDENTIFICATION</scope>
</reference>
<keyword evidence="4" id="KW-0732">Signal</keyword>
<evidence type="ECO:0000256" key="9">
    <source>
        <dbReference type="SAM" id="Coils"/>
    </source>
</evidence>
<keyword evidence="5" id="KW-0256">Endoplasmic reticulum</keyword>
<evidence type="ECO:0000259" key="10">
    <source>
        <dbReference type="PROSITE" id="PS50866"/>
    </source>
</evidence>